<dbReference type="AlphaFoldDB" id="A0A178V7E6"/>
<accession>A0A178V7E6</accession>
<sequence length="108" mass="12531">MDSTYKFVVAQLHTFSSLSLDSFCGISPERLLCERSTFSRFPKLCGINPEMSLYERFKSFKLLRLPKEYGISPNSLLWRGLSECRGRRYCWQDLALNSSSSLLSYVLR</sequence>
<comment type="caution">
    <text evidence="1">The sequence shown here is derived from an EMBL/GenBank/DDBJ whole genome shotgun (WGS) entry which is preliminary data.</text>
</comment>
<evidence type="ECO:0000313" key="1">
    <source>
        <dbReference type="EMBL" id="OAP01816.1"/>
    </source>
</evidence>
<dbReference type="ExpressionAtlas" id="A0A178V7E6">
    <property type="expression patterns" value="baseline and differential"/>
</dbReference>
<gene>
    <name evidence="1" type="ordered locus">AXX17_At3g02740</name>
</gene>
<dbReference type="Proteomes" id="UP000078284">
    <property type="component" value="Chromosome 3"/>
</dbReference>
<organism evidence="1 2">
    <name type="scientific">Arabidopsis thaliana</name>
    <name type="common">Mouse-ear cress</name>
    <dbReference type="NCBI Taxonomy" id="3702"/>
    <lineage>
        <taxon>Eukaryota</taxon>
        <taxon>Viridiplantae</taxon>
        <taxon>Streptophyta</taxon>
        <taxon>Embryophyta</taxon>
        <taxon>Tracheophyta</taxon>
        <taxon>Spermatophyta</taxon>
        <taxon>Magnoliopsida</taxon>
        <taxon>eudicotyledons</taxon>
        <taxon>Gunneridae</taxon>
        <taxon>Pentapetalae</taxon>
        <taxon>rosids</taxon>
        <taxon>malvids</taxon>
        <taxon>Brassicales</taxon>
        <taxon>Brassicaceae</taxon>
        <taxon>Camelineae</taxon>
        <taxon>Arabidopsis</taxon>
    </lineage>
</organism>
<dbReference type="EMBL" id="LUHQ01000003">
    <property type="protein sequence ID" value="OAP01816.1"/>
    <property type="molecule type" value="Genomic_DNA"/>
</dbReference>
<reference evidence="2" key="1">
    <citation type="journal article" date="2016" name="Proc. Natl. Acad. Sci. U.S.A.">
        <title>Chromosome-level assembly of Arabidopsis thaliana Ler reveals the extent of translocation and inversion polymorphisms.</title>
        <authorList>
            <person name="Zapata L."/>
            <person name="Ding J."/>
            <person name="Willing E.M."/>
            <person name="Hartwig B."/>
            <person name="Bezdan D."/>
            <person name="Jiao W.B."/>
            <person name="Patel V."/>
            <person name="Velikkakam James G."/>
            <person name="Koornneef M."/>
            <person name="Ossowski S."/>
            <person name="Schneeberger K."/>
        </authorList>
    </citation>
    <scope>NUCLEOTIDE SEQUENCE [LARGE SCALE GENOMIC DNA]</scope>
    <source>
        <strain evidence="2">cv. Landsberg erecta</strain>
    </source>
</reference>
<evidence type="ECO:0000313" key="2">
    <source>
        <dbReference type="Proteomes" id="UP000078284"/>
    </source>
</evidence>
<proteinExistence type="predicted"/>
<name>A0A178V7E6_ARATH</name>
<protein>
    <submittedName>
        <fullName evidence="1">Uncharacterized protein</fullName>
    </submittedName>
</protein>